<gene>
    <name evidence="5" type="primary">adk</name>
    <name evidence="9" type="ORF">UT76_C0001G0021</name>
</gene>
<organism evidence="9 10">
    <name type="scientific">Candidatus Woesebacteria bacterium GW2011_GWB1_40_12</name>
    <dbReference type="NCBI Taxonomy" id="1618576"/>
    <lineage>
        <taxon>Bacteria</taxon>
        <taxon>Candidatus Woeseibacteriota</taxon>
    </lineage>
</organism>
<dbReference type="InterPro" id="IPR006259">
    <property type="entry name" value="Adenyl_kin_sub"/>
</dbReference>
<proteinExistence type="inferred from homology"/>
<dbReference type="InterPro" id="IPR027417">
    <property type="entry name" value="P-loop_NTPase"/>
</dbReference>
<dbReference type="UniPathway" id="UPA00588">
    <property type="reaction ID" value="UER00649"/>
</dbReference>
<keyword evidence="2 5" id="KW-0545">Nucleotide biosynthesis</keyword>
<dbReference type="GO" id="GO:0044209">
    <property type="term" value="P:AMP salvage"/>
    <property type="evidence" value="ECO:0007669"/>
    <property type="project" value="UniProtKB-UniRule"/>
</dbReference>
<feature type="binding site" evidence="5">
    <location>
        <begin position="10"/>
        <end position="15"/>
    </location>
    <ligand>
        <name>ATP</name>
        <dbReference type="ChEBI" id="CHEBI:30616"/>
    </ligand>
</feature>
<evidence type="ECO:0000256" key="7">
    <source>
        <dbReference type="RuleBase" id="RU003331"/>
    </source>
</evidence>
<feature type="domain" description="Adenylate kinase active site lid" evidence="8">
    <location>
        <begin position="124"/>
        <end position="159"/>
    </location>
</feature>
<comment type="pathway">
    <text evidence="5">Purine metabolism; AMP biosynthesis via salvage pathway; AMP from ADP: step 1/1.</text>
</comment>
<dbReference type="InterPro" id="IPR036193">
    <property type="entry name" value="ADK_active_lid_dom_sf"/>
</dbReference>
<dbReference type="InterPro" id="IPR000850">
    <property type="entry name" value="Adenylat/UMP-CMP_kin"/>
</dbReference>
<dbReference type="SUPFAM" id="SSF57774">
    <property type="entry name" value="Microbial and mitochondrial ADK, insert 'zinc finger' domain"/>
    <property type="match status" value="1"/>
</dbReference>
<feature type="binding site" evidence="5">
    <location>
        <position position="196"/>
    </location>
    <ligand>
        <name>ATP</name>
        <dbReference type="ChEBI" id="CHEBI:30616"/>
    </ligand>
</feature>
<comment type="catalytic activity">
    <reaction evidence="5 7">
        <text>AMP + ATP = 2 ADP</text>
        <dbReference type="Rhea" id="RHEA:12973"/>
        <dbReference type="ChEBI" id="CHEBI:30616"/>
        <dbReference type="ChEBI" id="CHEBI:456215"/>
        <dbReference type="ChEBI" id="CHEBI:456216"/>
        <dbReference type="EC" id="2.7.4.3"/>
    </reaction>
</comment>
<feature type="binding site" evidence="5">
    <location>
        <position position="31"/>
    </location>
    <ligand>
        <name>AMP</name>
        <dbReference type="ChEBI" id="CHEBI:456215"/>
    </ligand>
</feature>
<dbReference type="Pfam" id="PF05191">
    <property type="entry name" value="ADK_lid"/>
    <property type="match status" value="1"/>
</dbReference>
<dbReference type="GO" id="GO:0005737">
    <property type="term" value="C:cytoplasm"/>
    <property type="evidence" value="ECO:0007669"/>
    <property type="project" value="UniProtKB-SubCell"/>
</dbReference>
<feature type="binding site" evidence="5">
    <location>
        <begin position="82"/>
        <end position="85"/>
    </location>
    <ligand>
        <name>AMP</name>
        <dbReference type="ChEBI" id="CHEBI:456215"/>
    </ligand>
</feature>
<evidence type="ECO:0000256" key="3">
    <source>
        <dbReference type="ARBA" id="ARBA00022741"/>
    </source>
</evidence>
<dbReference type="InterPro" id="IPR007862">
    <property type="entry name" value="Adenylate_kinase_lid-dom"/>
</dbReference>
<dbReference type="EC" id="2.7.4.3" evidence="5 7"/>
<name>A0A0G0QXQ3_9BACT</name>
<comment type="caution">
    <text evidence="5">Lacks conserved residue(s) required for the propagation of feature annotation.</text>
</comment>
<comment type="subunit">
    <text evidence="5 7">Monomer.</text>
</comment>
<dbReference type="Proteomes" id="UP000034215">
    <property type="component" value="Unassembled WGS sequence"/>
</dbReference>
<dbReference type="AlphaFoldDB" id="A0A0G0QXQ3"/>
<dbReference type="GO" id="GO:0008270">
    <property type="term" value="F:zinc ion binding"/>
    <property type="evidence" value="ECO:0007669"/>
    <property type="project" value="UniProtKB-UniRule"/>
</dbReference>
<evidence type="ECO:0000313" key="10">
    <source>
        <dbReference type="Proteomes" id="UP000034215"/>
    </source>
</evidence>
<dbReference type="GO" id="GO:0004017">
    <property type="term" value="F:AMP kinase activity"/>
    <property type="evidence" value="ECO:0007669"/>
    <property type="project" value="UniProtKB-UniRule"/>
</dbReference>
<dbReference type="Pfam" id="PF00406">
    <property type="entry name" value="ADK"/>
    <property type="match status" value="1"/>
</dbReference>
<evidence type="ECO:0000256" key="1">
    <source>
        <dbReference type="ARBA" id="ARBA00022679"/>
    </source>
</evidence>
<feature type="binding site" evidence="5">
    <location>
        <begin position="53"/>
        <end position="55"/>
    </location>
    <ligand>
        <name>AMP</name>
        <dbReference type="ChEBI" id="CHEBI:456215"/>
    </ligand>
</feature>
<feature type="binding site" evidence="5">
    <location>
        <position position="168"/>
    </location>
    <ligand>
        <name>AMP</name>
        <dbReference type="ChEBI" id="CHEBI:456215"/>
    </ligand>
</feature>
<evidence type="ECO:0000256" key="6">
    <source>
        <dbReference type="RuleBase" id="RU003330"/>
    </source>
</evidence>
<keyword evidence="1 5" id="KW-0808">Transferase</keyword>
<keyword evidence="4 5" id="KW-0418">Kinase</keyword>
<evidence type="ECO:0000259" key="8">
    <source>
        <dbReference type="Pfam" id="PF05191"/>
    </source>
</evidence>
<feature type="binding site" evidence="5">
    <location>
        <position position="147"/>
    </location>
    <ligand>
        <name>Zn(2+)</name>
        <dbReference type="ChEBI" id="CHEBI:29105"/>
        <note>structural</note>
    </ligand>
</feature>
<dbReference type="EMBL" id="LBYA01000001">
    <property type="protein sequence ID" value="KKR44968.1"/>
    <property type="molecule type" value="Genomic_DNA"/>
</dbReference>
<dbReference type="Gene3D" id="3.40.50.300">
    <property type="entry name" value="P-loop containing nucleotide triphosphate hydrolases"/>
    <property type="match status" value="1"/>
</dbReference>
<dbReference type="PATRIC" id="fig|1618576.3.peg.22"/>
<keyword evidence="5" id="KW-0862">Zinc</keyword>
<dbReference type="SUPFAM" id="SSF52540">
    <property type="entry name" value="P-loop containing nucleoside triphosphate hydrolases"/>
    <property type="match status" value="1"/>
</dbReference>
<dbReference type="PRINTS" id="PR00094">
    <property type="entry name" value="ADENYLTKNASE"/>
</dbReference>
<feature type="binding site" evidence="5">
    <location>
        <position position="157"/>
    </location>
    <ligand>
        <name>AMP</name>
        <dbReference type="ChEBI" id="CHEBI:456215"/>
    </ligand>
</feature>
<feature type="binding site" evidence="5">
    <location>
        <begin position="133"/>
        <end position="134"/>
    </location>
    <ligand>
        <name>ATP</name>
        <dbReference type="ChEBI" id="CHEBI:30616"/>
    </ligand>
</feature>
<accession>A0A0G0QXQ3</accession>
<sequence>MNIVLLGSPASGKGTQAEILCQKFDLFHLSTGDVARNLAETDPRIKEIVTSGKLIPPEEMTMHVLDFLEKQKTDLKDILFEGFPRFVSQYEALDNFLKSKGDDLDIVISLEVPMEVAVKRISSRWMCSKCGEIYNTETKPSEKSGICDKCGSPLIQREDDKPDSVKTRFDYYVKNTKELIDYVDGKGKLTRVNGDRSIDEIAKDLENIVREASKNDHN</sequence>
<feature type="binding site" evidence="5">
    <location>
        <position position="150"/>
    </location>
    <ligand>
        <name>Zn(2+)</name>
        <dbReference type="ChEBI" id="CHEBI:29105"/>
        <note>structural</note>
    </ligand>
</feature>
<feature type="binding site" evidence="5">
    <location>
        <position position="89"/>
    </location>
    <ligand>
        <name>AMP</name>
        <dbReference type="ChEBI" id="CHEBI:456215"/>
    </ligand>
</feature>
<dbReference type="GO" id="GO:0005524">
    <property type="term" value="F:ATP binding"/>
    <property type="evidence" value="ECO:0007669"/>
    <property type="project" value="UniProtKB-UniRule"/>
</dbReference>
<feature type="binding site" evidence="5">
    <location>
        <position position="130"/>
    </location>
    <ligand>
        <name>Zn(2+)</name>
        <dbReference type="ChEBI" id="CHEBI:29105"/>
        <note>structural</note>
    </ligand>
</feature>
<reference evidence="9 10" key="1">
    <citation type="journal article" date="2015" name="Nature">
        <title>rRNA introns, odd ribosomes, and small enigmatic genomes across a large radiation of phyla.</title>
        <authorList>
            <person name="Brown C.T."/>
            <person name="Hug L.A."/>
            <person name="Thomas B.C."/>
            <person name="Sharon I."/>
            <person name="Castelle C.J."/>
            <person name="Singh A."/>
            <person name="Wilkins M.J."/>
            <person name="Williams K.H."/>
            <person name="Banfield J.F."/>
        </authorList>
    </citation>
    <scope>NUCLEOTIDE SEQUENCE [LARGE SCALE GENOMIC DNA]</scope>
</reference>
<dbReference type="PANTHER" id="PTHR23359">
    <property type="entry name" value="NUCLEOTIDE KINASE"/>
    <property type="match status" value="1"/>
</dbReference>
<keyword evidence="5" id="KW-0963">Cytoplasm</keyword>
<feature type="region of interest" description="LID" evidence="5">
    <location>
        <begin position="123"/>
        <end position="160"/>
    </location>
</feature>
<comment type="domain">
    <text evidence="5">Consists of three domains, a large central CORE domain and two small peripheral domains, NMPbind and LID, which undergo movements during catalysis. The LID domain closes over the site of phosphoryl transfer upon ATP binding. Assembling and dissambling the active center during each catalytic cycle provides an effective means to prevent ATP hydrolysis. Some bacteria have evolved a zinc-coordinating structure that stabilizes the LID domain.</text>
</comment>
<comment type="caution">
    <text evidence="9">The sequence shown here is derived from an EMBL/GenBank/DDBJ whole genome shotgun (WGS) entry which is preliminary data.</text>
</comment>
<comment type="function">
    <text evidence="5">Catalyzes the reversible transfer of the terminal phosphate group between ATP and AMP. Plays an important role in cellular energy homeostasis and in adenine nucleotide metabolism.</text>
</comment>
<keyword evidence="5 7" id="KW-0067">ATP-binding</keyword>
<evidence type="ECO:0000313" key="9">
    <source>
        <dbReference type="EMBL" id="KKR44968.1"/>
    </source>
</evidence>
<comment type="subcellular location">
    <subcellularLocation>
        <location evidence="5 7">Cytoplasm</location>
    </subcellularLocation>
</comment>
<feature type="binding site" evidence="5">
    <location>
        <position position="36"/>
    </location>
    <ligand>
        <name>AMP</name>
        <dbReference type="ChEBI" id="CHEBI:456215"/>
    </ligand>
</feature>
<dbReference type="HAMAP" id="MF_00235">
    <property type="entry name" value="Adenylate_kinase_Adk"/>
    <property type="match status" value="1"/>
</dbReference>
<feature type="binding site" evidence="5">
    <location>
        <position position="124"/>
    </location>
    <ligand>
        <name>ATP</name>
        <dbReference type="ChEBI" id="CHEBI:30616"/>
    </ligand>
</feature>
<evidence type="ECO:0000256" key="5">
    <source>
        <dbReference type="HAMAP-Rule" id="MF_00235"/>
    </source>
</evidence>
<dbReference type="CDD" id="cd01428">
    <property type="entry name" value="ADK"/>
    <property type="match status" value="1"/>
</dbReference>
<feature type="binding site" evidence="5">
    <location>
        <position position="127"/>
    </location>
    <ligand>
        <name>Zn(2+)</name>
        <dbReference type="ChEBI" id="CHEBI:29105"/>
        <note>structural</note>
    </ligand>
</feature>
<dbReference type="NCBIfam" id="TIGR01351">
    <property type="entry name" value="adk"/>
    <property type="match status" value="1"/>
</dbReference>
<comment type="similarity">
    <text evidence="5 6">Belongs to the adenylate kinase family.</text>
</comment>
<evidence type="ECO:0000256" key="4">
    <source>
        <dbReference type="ARBA" id="ARBA00022777"/>
    </source>
</evidence>
<keyword evidence="5" id="KW-0479">Metal-binding</keyword>
<evidence type="ECO:0000256" key="2">
    <source>
        <dbReference type="ARBA" id="ARBA00022727"/>
    </source>
</evidence>
<keyword evidence="3 5" id="KW-0547">Nucleotide-binding</keyword>
<protein>
    <recommendedName>
        <fullName evidence="5 7">Adenylate kinase</fullName>
        <shortName evidence="5">AK</shortName>
        <ecNumber evidence="5 7">2.7.4.3</ecNumber>
    </recommendedName>
    <alternativeName>
        <fullName evidence="5">ATP-AMP transphosphorylase</fullName>
    </alternativeName>
    <alternativeName>
        <fullName evidence="5">ATP:AMP phosphotransferase</fullName>
    </alternativeName>
    <alternativeName>
        <fullName evidence="5">Adenylate monophosphate kinase</fullName>
    </alternativeName>
</protein>